<dbReference type="GO" id="GO:0008017">
    <property type="term" value="F:microtubule binding"/>
    <property type="evidence" value="ECO:0007669"/>
    <property type="project" value="InterPro"/>
</dbReference>
<dbReference type="InterPro" id="IPR039302">
    <property type="entry name" value="MAP10"/>
</dbReference>
<dbReference type="GO" id="GO:0030496">
    <property type="term" value="C:midbody"/>
    <property type="evidence" value="ECO:0007669"/>
    <property type="project" value="TreeGrafter"/>
</dbReference>
<name>A0A4D9EI59_9SAUR</name>
<comment type="caution">
    <text evidence="3">The sequence shown here is derived from an EMBL/GenBank/DDBJ whole genome shotgun (WGS) entry which is preliminary data.</text>
</comment>
<feature type="region of interest" description="Disordered" evidence="1">
    <location>
        <begin position="179"/>
        <end position="252"/>
    </location>
</feature>
<feature type="compositionally biased region" description="Basic and acidic residues" evidence="1">
    <location>
        <begin position="445"/>
        <end position="457"/>
    </location>
</feature>
<feature type="domain" description="Microtubule-associated protein 10 C-terminal" evidence="2">
    <location>
        <begin position="257"/>
        <end position="299"/>
    </location>
</feature>
<dbReference type="OrthoDB" id="69809at2759"/>
<evidence type="ECO:0000313" key="3">
    <source>
        <dbReference type="EMBL" id="TFK08515.1"/>
    </source>
</evidence>
<proteinExistence type="predicted"/>
<dbReference type="GO" id="GO:0097431">
    <property type="term" value="C:mitotic spindle pole"/>
    <property type="evidence" value="ECO:0007669"/>
    <property type="project" value="TreeGrafter"/>
</dbReference>
<reference evidence="3 4" key="1">
    <citation type="submission" date="2019-04" db="EMBL/GenBank/DDBJ databases">
        <title>Draft genome of the big-headed turtle Platysternon megacephalum.</title>
        <authorList>
            <person name="Gong S."/>
        </authorList>
    </citation>
    <scope>NUCLEOTIDE SEQUENCE [LARGE SCALE GENOMIC DNA]</scope>
    <source>
        <strain evidence="3">DO16091913</strain>
        <tissue evidence="3">Muscle</tissue>
    </source>
</reference>
<dbReference type="PANTHER" id="PTHR21831:SF2">
    <property type="entry name" value="MICROTUBULE-ASSOCIATED PROTEIN 10"/>
    <property type="match status" value="1"/>
</dbReference>
<feature type="compositionally biased region" description="Polar residues" evidence="1">
    <location>
        <begin position="764"/>
        <end position="780"/>
    </location>
</feature>
<protein>
    <submittedName>
        <fullName evidence="3">Putative phospholipid-transporting ATPase IIA</fullName>
    </submittedName>
</protein>
<accession>A0A4D9EI59</accession>
<dbReference type="EMBL" id="QXTE01000068">
    <property type="protein sequence ID" value="TFK08515.1"/>
    <property type="molecule type" value="Genomic_DNA"/>
</dbReference>
<dbReference type="GO" id="GO:0005813">
    <property type="term" value="C:centrosome"/>
    <property type="evidence" value="ECO:0007669"/>
    <property type="project" value="TreeGrafter"/>
</dbReference>
<dbReference type="InterPro" id="IPR026679">
    <property type="entry name" value="MAP10_C-term"/>
</dbReference>
<gene>
    <name evidence="3" type="ORF">DR999_PMT08534</name>
</gene>
<feature type="compositionally biased region" description="Polar residues" evidence="1">
    <location>
        <begin position="647"/>
        <end position="664"/>
    </location>
</feature>
<feature type="compositionally biased region" description="Polar residues" evidence="1">
    <location>
        <begin position="813"/>
        <end position="850"/>
    </location>
</feature>
<organism evidence="3 4">
    <name type="scientific">Platysternon megacephalum</name>
    <name type="common">big-headed turtle</name>
    <dbReference type="NCBI Taxonomy" id="55544"/>
    <lineage>
        <taxon>Eukaryota</taxon>
        <taxon>Metazoa</taxon>
        <taxon>Chordata</taxon>
        <taxon>Craniata</taxon>
        <taxon>Vertebrata</taxon>
        <taxon>Euteleostomi</taxon>
        <taxon>Archelosauria</taxon>
        <taxon>Testudinata</taxon>
        <taxon>Testudines</taxon>
        <taxon>Cryptodira</taxon>
        <taxon>Durocryptodira</taxon>
        <taxon>Testudinoidea</taxon>
        <taxon>Platysternidae</taxon>
        <taxon>Platysternon</taxon>
    </lineage>
</organism>
<dbReference type="GO" id="GO:0051256">
    <property type="term" value="P:mitotic spindle midzone assembly"/>
    <property type="evidence" value="ECO:0007669"/>
    <property type="project" value="TreeGrafter"/>
</dbReference>
<dbReference type="PANTHER" id="PTHR21831">
    <property type="entry name" value="MICROTUBULE-ASSOCIATED PROTEIN 10"/>
    <property type="match status" value="1"/>
</dbReference>
<feature type="region of interest" description="Disordered" evidence="1">
    <location>
        <begin position="386"/>
        <end position="458"/>
    </location>
</feature>
<dbReference type="GO" id="GO:1990023">
    <property type="term" value="C:mitotic spindle midzone"/>
    <property type="evidence" value="ECO:0007669"/>
    <property type="project" value="TreeGrafter"/>
</dbReference>
<keyword evidence="4" id="KW-1185">Reference proteome</keyword>
<dbReference type="GO" id="GO:0032467">
    <property type="term" value="P:positive regulation of cytokinesis"/>
    <property type="evidence" value="ECO:0007669"/>
    <property type="project" value="TreeGrafter"/>
</dbReference>
<feature type="compositionally biased region" description="Pro residues" evidence="1">
    <location>
        <begin position="280"/>
        <end position="290"/>
    </location>
</feature>
<dbReference type="AlphaFoldDB" id="A0A4D9EI59"/>
<evidence type="ECO:0000259" key="2">
    <source>
        <dbReference type="Pfam" id="PF14925"/>
    </source>
</evidence>
<evidence type="ECO:0000313" key="4">
    <source>
        <dbReference type="Proteomes" id="UP000297703"/>
    </source>
</evidence>
<feature type="compositionally biased region" description="Pro residues" evidence="1">
    <location>
        <begin position="299"/>
        <end position="312"/>
    </location>
</feature>
<feature type="compositionally biased region" description="Basic and acidic residues" evidence="1">
    <location>
        <begin position="720"/>
        <end position="733"/>
    </location>
</feature>
<dbReference type="Proteomes" id="UP000297703">
    <property type="component" value="Unassembled WGS sequence"/>
</dbReference>
<sequence>MEMEEEEGGGAREGLFSLELLVEWVRVEPRLLPPRGPLRPAVALRLLDFPTLLVHPPEPGCPPGRLVPFGRGKSCLFRLGPGPLRGLLRRAPLYALLLALPLGPGPARLLGSCCVSLAPAAEELLRPPQGGAAPDSRGHRGRFPLRDLMGERVGELALSYRLSSLGPALLGHLPAGLGQEVAGGAPQPSPTCPPDTQRKSGPRPQGTPGQQASGRTRRCTSIGSQTEPQDREEVGELEPEHSGQASSPAGQAHLLRGEEVRELEIEANIFCPPPLYYSHPPIEPPPPRPPGRVAVAQPQAPPEQIPSAPPVPLQEACPDRGQASGSLAQSLGSAQLLRDALRELPLINALLVELSLLNNQPLQLGPSTVHPQLAWLYREVEDDVKPSRPLAKSRWPVGKDKETLLNPSERFKRSQQEFSKLDGSSLRETGAGKGPKKAAASRNNGFEKKSGTKEKTPPRKKLIYGLTNTLRLRLQQTNPDMLILHERREQYRKRQVEMLREKTGKGSLSRGKLFRNTAEQHLMSYRHPARGGILEQNIQLHENIETLIQSSVEKDYSTTITEDISNLQKHAAHNRPNNHEESAKEENLYEVNTNSSLEGTTIKTPYKVKGVKVHLPGAFIQDTDAKRNKVDEETVQFIHDKDMDDYNASTLGNYQPGPNNSFESNPELKYSDDFVGSPENTGYSDDFTSADDTGRGSETLDSSPEPALVSPKQACSDMDSESKKSSFSEKSLRTESISAPLPVPSTASPVHSLKRTYDLKAKKQSTGAAVSVSISDSSPPAGSLDKQELAPHIKEEDSKIDQNSFQAPEVKSKQTNSDMNSVGPKVQTSLEKSQSLRTSQVSSYLPSNMSDLELSGVENNTSDKEEDDDFGTLSIPNQYKHISELVVNKLPGYTM</sequence>
<evidence type="ECO:0000256" key="1">
    <source>
        <dbReference type="SAM" id="MobiDB-lite"/>
    </source>
</evidence>
<feature type="compositionally biased region" description="Basic and acidic residues" evidence="1">
    <location>
        <begin position="785"/>
        <end position="800"/>
    </location>
</feature>
<feature type="compositionally biased region" description="Basic and acidic residues" evidence="1">
    <location>
        <begin position="228"/>
        <end position="241"/>
    </location>
</feature>
<dbReference type="GO" id="GO:0005881">
    <property type="term" value="C:cytoplasmic microtubule"/>
    <property type="evidence" value="ECO:0007669"/>
    <property type="project" value="TreeGrafter"/>
</dbReference>
<feature type="domain" description="Microtubule-associated protein 10 C-terminal" evidence="2">
    <location>
        <begin position="335"/>
        <end position="894"/>
    </location>
</feature>
<feature type="compositionally biased region" description="Polar residues" evidence="1">
    <location>
        <begin position="207"/>
        <end position="227"/>
    </location>
</feature>
<feature type="compositionally biased region" description="Basic and acidic residues" evidence="1">
    <location>
        <begin position="397"/>
        <end position="415"/>
    </location>
</feature>
<feature type="region of interest" description="Disordered" evidence="1">
    <location>
        <begin position="645"/>
        <end position="875"/>
    </location>
</feature>
<reference evidence="3 4" key="2">
    <citation type="submission" date="2019-04" db="EMBL/GenBank/DDBJ databases">
        <title>The genome sequence of big-headed turtle.</title>
        <authorList>
            <person name="Gong S."/>
        </authorList>
    </citation>
    <scope>NUCLEOTIDE SEQUENCE [LARGE SCALE GENOMIC DNA]</scope>
    <source>
        <strain evidence="3">DO16091913</strain>
        <tissue evidence="3">Muscle</tissue>
    </source>
</reference>
<dbReference type="Pfam" id="PF14925">
    <property type="entry name" value="HPHLAWLY"/>
    <property type="match status" value="2"/>
</dbReference>
<feature type="compositionally biased region" description="Polar residues" evidence="1">
    <location>
        <begin position="678"/>
        <end position="691"/>
    </location>
</feature>
<dbReference type="Pfam" id="PF14924">
    <property type="entry name" value="MAP10_N"/>
    <property type="match status" value="1"/>
</dbReference>
<feature type="region of interest" description="Disordered" evidence="1">
    <location>
        <begin position="280"/>
        <end position="326"/>
    </location>
</feature>
<feature type="region of interest" description="Disordered" evidence="1">
    <location>
        <begin position="568"/>
        <end position="587"/>
    </location>
</feature>
<dbReference type="GO" id="GO:0031122">
    <property type="term" value="P:cytoplasmic microtubule organization"/>
    <property type="evidence" value="ECO:0007669"/>
    <property type="project" value="TreeGrafter"/>
</dbReference>
<feature type="compositionally biased region" description="Basic and acidic residues" evidence="1">
    <location>
        <begin position="577"/>
        <end position="587"/>
    </location>
</feature>